<feature type="domain" description="ChlI/MoxR AAA lid" evidence="5">
    <location>
        <begin position="228"/>
        <end position="298"/>
    </location>
</feature>
<proteinExistence type="inferred from homology"/>
<dbReference type="PIRSF" id="PIRSF002849">
    <property type="entry name" value="AAA_ATPase_chaperone_MoxR_prd"/>
    <property type="match status" value="1"/>
</dbReference>
<evidence type="ECO:0000313" key="6">
    <source>
        <dbReference type="EMBL" id="QOP45674.1"/>
    </source>
</evidence>
<evidence type="ECO:0000256" key="3">
    <source>
        <dbReference type="ARBA" id="ARBA00061607"/>
    </source>
</evidence>
<keyword evidence="7" id="KW-1185">Reference proteome</keyword>
<dbReference type="EMBL" id="CP041406">
    <property type="protein sequence ID" value="QOP45674.1"/>
    <property type="molecule type" value="Genomic_DNA"/>
</dbReference>
<comment type="similarity">
    <text evidence="3">Belongs to the MoxR family.</text>
</comment>
<evidence type="ECO:0000259" key="5">
    <source>
        <dbReference type="Pfam" id="PF17863"/>
    </source>
</evidence>
<dbReference type="CDD" id="cd00009">
    <property type="entry name" value="AAA"/>
    <property type="match status" value="1"/>
</dbReference>
<dbReference type="GO" id="GO:0016887">
    <property type="term" value="F:ATP hydrolysis activity"/>
    <property type="evidence" value="ECO:0007669"/>
    <property type="project" value="InterPro"/>
</dbReference>
<sequence>MSHNLNKLIKNIQSVIVGKEEPIKLLIVSLLAKGHILIEDTPGLGKTILARALSKSISTRLKRVQCTPDLLPSDITGVSIYNEQERSFEFKAGPIFTNILLVDEINRTTPRTQSSMLEAMEEEQVTVDGKTYKLPSPFMVIATQNPIEFHGTYPLPEAQLDRFFMKIGMGYPTVEDEIEIMQMQEKEHPIENLKPVISSQELLELQKQVLNIKIDKIVLKYIALIMQALRKHNSLAYGASPRGSLALMHASKAFALVEKKDFVDPDIIKRIAVPVLSHRIVIKPQYSASLTNEDIIADVLAKIEVPK</sequence>
<dbReference type="PANTHER" id="PTHR42759">
    <property type="entry name" value="MOXR FAMILY PROTEIN"/>
    <property type="match status" value="1"/>
</dbReference>
<dbReference type="InterPro" id="IPR041628">
    <property type="entry name" value="ChlI/MoxR_AAA_lid"/>
</dbReference>
<dbReference type="RefSeq" id="WP_193111921.1">
    <property type="nucleotide sequence ID" value="NZ_CP041406.1"/>
</dbReference>
<evidence type="ECO:0000256" key="2">
    <source>
        <dbReference type="ARBA" id="ARBA00022840"/>
    </source>
</evidence>
<dbReference type="InterPro" id="IPR027417">
    <property type="entry name" value="P-loop_NTPase"/>
</dbReference>
<gene>
    <name evidence="6" type="ORF">FM071_04985</name>
</gene>
<dbReference type="KEGG" id="spal:FM071_04985"/>
<evidence type="ECO:0000313" key="7">
    <source>
        <dbReference type="Proteomes" id="UP000593580"/>
    </source>
</evidence>
<dbReference type="AlphaFoldDB" id="A0A7M1B7J4"/>
<evidence type="ECO:0000256" key="1">
    <source>
        <dbReference type="ARBA" id="ARBA00022741"/>
    </source>
</evidence>
<dbReference type="Gene3D" id="3.40.50.300">
    <property type="entry name" value="P-loop containing nucleotide triphosphate hydrolases"/>
    <property type="match status" value="1"/>
</dbReference>
<dbReference type="PANTHER" id="PTHR42759:SF5">
    <property type="entry name" value="METHANOL DEHYDROGENASE REGULATOR"/>
    <property type="match status" value="1"/>
</dbReference>
<dbReference type="GO" id="GO:0005524">
    <property type="term" value="F:ATP binding"/>
    <property type="evidence" value="ECO:0007669"/>
    <property type="project" value="UniProtKB-KW"/>
</dbReference>
<protein>
    <submittedName>
        <fullName evidence="6">MoxR family ATPase</fullName>
    </submittedName>
</protein>
<dbReference type="InterPro" id="IPR011703">
    <property type="entry name" value="ATPase_AAA-3"/>
</dbReference>
<organism evidence="6 7">
    <name type="scientific">Sulfurimonas paralvinellae</name>
    <dbReference type="NCBI Taxonomy" id="317658"/>
    <lineage>
        <taxon>Bacteria</taxon>
        <taxon>Pseudomonadati</taxon>
        <taxon>Campylobacterota</taxon>
        <taxon>Epsilonproteobacteria</taxon>
        <taxon>Campylobacterales</taxon>
        <taxon>Sulfurimonadaceae</taxon>
        <taxon>Sulfurimonas</taxon>
    </lineage>
</organism>
<keyword evidence="2" id="KW-0067">ATP-binding</keyword>
<feature type="domain" description="ATPase AAA-3" evidence="4">
    <location>
        <begin position="35"/>
        <end position="165"/>
    </location>
</feature>
<dbReference type="Proteomes" id="UP000593580">
    <property type="component" value="Chromosome"/>
</dbReference>
<evidence type="ECO:0000259" key="4">
    <source>
        <dbReference type="Pfam" id="PF07726"/>
    </source>
</evidence>
<dbReference type="Pfam" id="PF07726">
    <property type="entry name" value="AAA_3"/>
    <property type="match status" value="1"/>
</dbReference>
<dbReference type="InterPro" id="IPR050764">
    <property type="entry name" value="CbbQ/NirQ/NorQ/GpvN"/>
</dbReference>
<name>A0A7M1B7J4_9BACT</name>
<dbReference type="SUPFAM" id="SSF52540">
    <property type="entry name" value="P-loop containing nucleoside triphosphate hydrolases"/>
    <property type="match status" value="1"/>
</dbReference>
<reference evidence="6 7" key="1">
    <citation type="submission" date="2019-07" db="EMBL/GenBank/DDBJ databases">
        <title>Sulfurimonas paralvinellae sp. nov., a novel mesophilic, hydrogen- and sulfur-oxidizing chemolithoautotroph within the Epsilonproteo- bacteria isolated from a deep-sea hydrothermal vent polychaete nest, reclassification of Thiomicrospira denitrificans as Sulfurimonas denitrificans comb. nov. and emended description of the genus Sulfurimonas.</title>
        <authorList>
            <person name="Wang S."/>
            <person name="Jiang L."/>
            <person name="Shao Z."/>
        </authorList>
    </citation>
    <scope>NUCLEOTIDE SEQUENCE [LARGE SCALE GENOMIC DNA]</scope>
    <source>
        <strain evidence="6 7">GO25</strain>
    </source>
</reference>
<dbReference type="Gene3D" id="1.10.8.80">
    <property type="entry name" value="Magnesium chelatase subunit I, C-Terminal domain"/>
    <property type="match status" value="1"/>
</dbReference>
<dbReference type="Pfam" id="PF17863">
    <property type="entry name" value="AAA_lid_2"/>
    <property type="match status" value="1"/>
</dbReference>
<keyword evidence="1" id="KW-0547">Nucleotide-binding</keyword>
<dbReference type="FunFam" id="3.40.50.300:FF:000640">
    <property type="entry name" value="MoxR family ATPase"/>
    <property type="match status" value="1"/>
</dbReference>
<accession>A0A7M1B7J4</accession>